<name>A0A5S4GWG3_9ACTN</name>
<gene>
    <name evidence="2" type="ORF">ETD85_08090</name>
</gene>
<evidence type="ECO:0000313" key="3">
    <source>
        <dbReference type="Proteomes" id="UP000306628"/>
    </source>
</evidence>
<comment type="caution">
    <text evidence="2">The sequence shown here is derived from an EMBL/GenBank/DDBJ whole genome shotgun (WGS) entry which is preliminary data.</text>
</comment>
<evidence type="ECO:0000313" key="2">
    <source>
        <dbReference type="EMBL" id="TMR37306.1"/>
    </source>
</evidence>
<dbReference type="EMBL" id="VCKX01000017">
    <property type="protein sequence ID" value="TMR37306.1"/>
    <property type="molecule type" value="Genomic_DNA"/>
</dbReference>
<proteinExistence type="predicted"/>
<dbReference type="PROSITE" id="PS51819">
    <property type="entry name" value="VOC"/>
    <property type="match status" value="1"/>
</dbReference>
<dbReference type="Proteomes" id="UP000306628">
    <property type="component" value="Unassembled WGS sequence"/>
</dbReference>
<dbReference type="InterPro" id="IPR037523">
    <property type="entry name" value="VOC_core"/>
</dbReference>
<accession>A0A5S4GWG3</accession>
<dbReference type="Pfam" id="PF00903">
    <property type="entry name" value="Glyoxalase"/>
    <property type="match status" value="1"/>
</dbReference>
<evidence type="ECO:0000259" key="1">
    <source>
        <dbReference type="PROSITE" id="PS51819"/>
    </source>
</evidence>
<sequence length="128" mass="13368">MPVPDLDSGLGFYRDRLGHELLWRNDQLGQAGLGLPDSDAEIVLATRLGLAPAWLVSSADEAAAEVVAAGGRMVAEPSDIPVGRVAVVTDPFGNELVLVDLSKGRYVTDPAGTVTGVARDDEGTTQAR</sequence>
<dbReference type="AlphaFoldDB" id="A0A5S4GWG3"/>
<keyword evidence="3" id="KW-1185">Reference proteome</keyword>
<dbReference type="SUPFAM" id="SSF54593">
    <property type="entry name" value="Glyoxalase/Bleomycin resistance protein/Dihydroxybiphenyl dioxygenase"/>
    <property type="match status" value="1"/>
</dbReference>
<organism evidence="2 3">
    <name type="scientific">Nonomuraea zeae</name>
    <dbReference type="NCBI Taxonomy" id="1642303"/>
    <lineage>
        <taxon>Bacteria</taxon>
        <taxon>Bacillati</taxon>
        <taxon>Actinomycetota</taxon>
        <taxon>Actinomycetes</taxon>
        <taxon>Streptosporangiales</taxon>
        <taxon>Streptosporangiaceae</taxon>
        <taxon>Nonomuraea</taxon>
    </lineage>
</organism>
<dbReference type="InterPro" id="IPR004360">
    <property type="entry name" value="Glyas_Fos-R_dOase_dom"/>
</dbReference>
<dbReference type="CDD" id="cd06587">
    <property type="entry name" value="VOC"/>
    <property type="match status" value="1"/>
</dbReference>
<feature type="domain" description="VOC" evidence="1">
    <location>
        <begin position="1"/>
        <end position="101"/>
    </location>
</feature>
<protein>
    <submittedName>
        <fullName evidence="2">VOC family protein</fullName>
    </submittedName>
</protein>
<reference evidence="2 3" key="1">
    <citation type="submission" date="2019-05" db="EMBL/GenBank/DDBJ databases">
        <title>Draft genome sequence of Nonomuraea zeae DSM 100528.</title>
        <authorList>
            <person name="Saricaoglu S."/>
            <person name="Isik K."/>
        </authorList>
    </citation>
    <scope>NUCLEOTIDE SEQUENCE [LARGE SCALE GENOMIC DNA]</scope>
    <source>
        <strain evidence="2 3">DSM 100528</strain>
    </source>
</reference>
<dbReference type="Gene3D" id="3.10.180.10">
    <property type="entry name" value="2,3-Dihydroxybiphenyl 1,2-Dioxygenase, domain 1"/>
    <property type="match status" value="1"/>
</dbReference>
<dbReference type="InterPro" id="IPR029068">
    <property type="entry name" value="Glyas_Bleomycin-R_OHBP_Dase"/>
</dbReference>